<sequence length="241" mass="26222">MPKLDLIRWGYWLTFGWLFSIVLFRHFPGVDPAITGLFYVPGAGFPLGENAALNLLREVVWNAAIAVFLASGVAWWWVARRRSLWGRGFGGGKLAGLSNAGWRAIFATFLLGPGLIVNAWLKSFSGRARPANTELFGGTHQFTRAGDFSDQCASNCSFVSGEVAAGTALAVTVWFLTAAIPYRWLQQGLRALGGVVFAFVIFQRVATGRHFASDAIFAVLITASIAWIFVAAHRVAQAPQK</sequence>
<evidence type="ECO:0000313" key="3">
    <source>
        <dbReference type="EMBL" id="SIT13000.1"/>
    </source>
</evidence>
<dbReference type="EMBL" id="FTOG01000011">
    <property type="protein sequence ID" value="SIT13000.1"/>
    <property type="molecule type" value="Genomic_DNA"/>
</dbReference>
<feature type="domain" description="Phosphatidic acid phosphatase type 2/haloperoxidase" evidence="2">
    <location>
        <begin position="109"/>
        <end position="233"/>
    </location>
</feature>
<dbReference type="Pfam" id="PF01569">
    <property type="entry name" value="PAP2"/>
    <property type="match status" value="1"/>
</dbReference>
<feature type="transmembrane region" description="Helical" evidence="1">
    <location>
        <begin position="163"/>
        <end position="182"/>
    </location>
</feature>
<keyword evidence="1" id="KW-0812">Transmembrane</keyword>
<evidence type="ECO:0000313" key="4">
    <source>
        <dbReference type="Proteomes" id="UP000186221"/>
    </source>
</evidence>
<feature type="transmembrane region" description="Helical" evidence="1">
    <location>
        <begin position="9"/>
        <end position="27"/>
    </location>
</feature>
<dbReference type="AlphaFoldDB" id="A0A1N7PR22"/>
<protein>
    <submittedName>
        <fullName evidence="3">PAP2 superfamily protein</fullName>
    </submittedName>
</protein>
<feature type="transmembrane region" description="Helical" evidence="1">
    <location>
        <begin position="100"/>
        <end position="121"/>
    </location>
</feature>
<dbReference type="RefSeq" id="WP_076485903.1">
    <property type="nucleotide sequence ID" value="NZ_FTOG01000011.1"/>
</dbReference>
<dbReference type="Gene3D" id="1.20.144.10">
    <property type="entry name" value="Phosphatidic acid phosphatase type 2/haloperoxidase"/>
    <property type="match status" value="1"/>
</dbReference>
<dbReference type="Proteomes" id="UP000186221">
    <property type="component" value="Unassembled WGS sequence"/>
</dbReference>
<evidence type="ECO:0000259" key="2">
    <source>
        <dbReference type="Pfam" id="PF01569"/>
    </source>
</evidence>
<feature type="transmembrane region" description="Helical" evidence="1">
    <location>
        <begin position="212"/>
        <end position="232"/>
    </location>
</feature>
<keyword evidence="1" id="KW-0472">Membrane</keyword>
<name>A0A1N7PR22_9RHOB</name>
<keyword evidence="1" id="KW-1133">Transmembrane helix</keyword>
<proteinExistence type="predicted"/>
<feature type="transmembrane region" description="Helical" evidence="1">
    <location>
        <begin position="189"/>
        <end position="206"/>
    </location>
</feature>
<gene>
    <name evidence="3" type="ORF">SAMN05421580_1115</name>
</gene>
<dbReference type="InterPro" id="IPR000326">
    <property type="entry name" value="PAP2/HPO"/>
</dbReference>
<dbReference type="InterPro" id="IPR036938">
    <property type="entry name" value="PAP2/HPO_sf"/>
</dbReference>
<dbReference type="STRING" id="453582.SAMN05421580_1115"/>
<reference evidence="4" key="1">
    <citation type="submission" date="2017-01" db="EMBL/GenBank/DDBJ databases">
        <authorList>
            <person name="Varghese N."/>
            <person name="Submissions S."/>
        </authorList>
    </citation>
    <scope>NUCLEOTIDE SEQUENCE [LARGE SCALE GENOMIC DNA]</scope>
    <source>
        <strain evidence="4">DSM 19945</strain>
    </source>
</reference>
<feature type="transmembrane region" description="Helical" evidence="1">
    <location>
        <begin position="59"/>
        <end position="79"/>
    </location>
</feature>
<accession>A0A1N7PR22</accession>
<keyword evidence="4" id="KW-1185">Reference proteome</keyword>
<organism evidence="3 4">
    <name type="scientific">Rhodobacter aestuarii</name>
    <dbReference type="NCBI Taxonomy" id="453582"/>
    <lineage>
        <taxon>Bacteria</taxon>
        <taxon>Pseudomonadati</taxon>
        <taxon>Pseudomonadota</taxon>
        <taxon>Alphaproteobacteria</taxon>
        <taxon>Rhodobacterales</taxon>
        <taxon>Rhodobacter group</taxon>
        <taxon>Rhodobacter</taxon>
    </lineage>
</organism>
<evidence type="ECO:0000256" key="1">
    <source>
        <dbReference type="SAM" id="Phobius"/>
    </source>
</evidence>
<dbReference type="SUPFAM" id="SSF48317">
    <property type="entry name" value="Acid phosphatase/Vanadium-dependent haloperoxidase"/>
    <property type="match status" value="1"/>
</dbReference>